<keyword evidence="2" id="KW-1185">Reference proteome</keyword>
<proteinExistence type="predicted"/>
<name>A0ACC3Z677_COLTU</name>
<sequence>MSDSAKFTVGWICALPIEFDAAQAFLEEEYEDCPPVAENDNNNYALGRIGSHNVVIAVLPDGEYGLTAAAVVARGMLHSFPNVRIGLMVGIGGGAPSPRHDIRLGDIVVSRRDGDKGGVFQYDLGKTIQNRDFEITSILDQPPMVLRTAVSALRSRYSIKGHQLNRSVDSALDRWPRLKKRYSRPPSDSDKLYRSDIVHPESANGCDGNCSDDSTHLLSRTARDELEDNPAIHYGLIASANQLMKDATIRDKLAKEHGVLCFEMEAAGLMNHFPCLVIRGICDYSDSHKNKRWQGFAAMMAAAYAADLLHQIPSNKVEAERRISDLLNSIQEDLGHLHLDLSETKNAAMATRNKQHLDDLHRWLSPPDPSTNAARARDLRHSGTGTWLLESDLFSEWKNETRQHLWLYGLAGCGKTVLSTTIIDHLSQNDNGPILTFFFDFTDTGKQTLANLLRSLAFQLYSTGDEAARRLDALFVSFESGRKQPDNKAFSTCLESMMRIPQRLTIVLDALDECTTRSELLLWMRGLTANSAFGNTKLVVTGRPEADFQREIPRLFGENNCMLLDKKAVDADIRSYVSNELHQRPNFIEKKIPQDVLDQIRTKVGDGADGMFRWAACQLDSLVNCLHIQAIKSALASLPRDLNETYQRMLSCIPSELKGDSIRLLQFLAYAERPLITPEAIEILATLVTQEKREFNPERRLLNDEDILRYCPGLLSFAKVSRYDAIVTEVQLAHFSVKEWLISESQFELTTASIAITRTCFTYINDITGTPRVLRKEFPLARYAAEVSMKHARLAETSDDIVEETGLFLQNATTFYKWGCLYQPDDDRNLHPSPPKAPPLYYACCSGLSRVIRTLLDNGADVNAQGGSYGNALQAASDRGYEEIVRLLLDNRADVNAQGGYYSNALLAASYGGYEEIVRLLLDKGADVNAQGGDYGNALQAASYRGHEEIVRLLLDKEADVNAQGGSYDNALQAASYGGHEEIVRLLLDKEADVNAQGGYYSNALLAASYRGYEEIVRLLLDNGADVNAQGGHFSNALIAASIRGYEEIVQLLLDNGADVNAQGGHYGNALQAASYGGYKEIVQLLLDNGADVNAQGGSYDNALQAASYGGHEEIVRLLLDKEADVNAQGGSYDNALQAASYGGHEEIVRLLLDNGADVNAQGGHFGNALQAASARGHEKIVRLLLDKGAGPTSRTLKWRCARQISGWRLSMRRTVRRHKHSTTISVRTSTRIFPRQKSRKHTVLLLKKLSYSMGTLVIPTRGKKH</sequence>
<protein>
    <submittedName>
        <fullName evidence="1">Uncharacterized protein</fullName>
    </submittedName>
</protein>
<gene>
    <name evidence="1" type="ORF">CTRU02_206204</name>
</gene>
<accession>A0ACC3Z677</accession>
<organism evidence="1 2">
    <name type="scientific">Colletotrichum truncatum</name>
    <name type="common">Anthracnose fungus</name>
    <name type="synonym">Colletotrichum capsici</name>
    <dbReference type="NCBI Taxonomy" id="5467"/>
    <lineage>
        <taxon>Eukaryota</taxon>
        <taxon>Fungi</taxon>
        <taxon>Dikarya</taxon>
        <taxon>Ascomycota</taxon>
        <taxon>Pezizomycotina</taxon>
        <taxon>Sordariomycetes</taxon>
        <taxon>Hypocreomycetidae</taxon>
        <taxon>Glomerellales</taxon>
        <taxon>Glomerellaceae</taxon>
        <taxon>Colletotrichum</taxon>
        <taxon>Colletotrichum truncatum species complex</taxon>
    </lineage>
</organism>
<dbReference type="EMBL" id="VUJX02000003">
    <property type="protein sequence ID" value="KAL0939594.1"/>
    <property type="molecule type" value="Genomic_DNA"/>
</dbReference>
<comment type="caution">
    <text evidence="1">The sequence shown here is derived from an EMBL/GenBank/DDBJ whole genome shotgun (WGS) entry which is preliminary data.</text>
</comment>
<dbReference type="Proteomes" id="UP000805649">
    <property type="component" value="Unassembled WGS sequence"/>
</dbReference>
<evidence type="ECO:0000313" key="2">
    <source>
        <dbReference type="Proteomes" id="UP000805649"/>
    </source>
</evidence>
<evidence type="ECO:0000313" key="1">
    <source>
        <dbReference type="EMBL" id="KAL0939594.1"/>
    </source>
</evidence>
<reference evidence="1 2" key="1">
    <citation type="journal article" date="2020" name="Phytopathology">
        <title>Genome Sequence Resources of Colletotrichum truncatum, C. plurivorum, C. musicola, and C. sojae: Four Species Pathogenic to Soybean (Glycine max).</title>
        <authorList>
            <person name="Rogerio F."/>
            <person name="Boufleur T.R."/>
            <person name="Ciampi-Guillardi M."/>
            <person name="Sukno S.A."/>
            <person name="Thon M.R."/>
            <person name="Massola Junior N.S."/>
            <person name="Baroncelli R."/>
        </authorList>
    </citation>
    <scope>NUCLEOTIDE SEQUENCE [LARGE SCALE GENOMIC DNA]</scope>
    <source>
        <strain evidence="1 2">CMES1059</strain>
    </source>
</reference>